<dbReference type="EMBL" id="GBXM01080372">
    <property type="protein sequence ID" value="JAH28205.1"/>
    <property type="molecule type" value="Transcribed_RNA"/>
</dbReference>
<protein>
    <submittedName>
        <fullName evidence="2">Uncharacterized protein</fullName>
    </submittedName>
</protein>
<evidence type="ECO:0000256" key="1">
    <source>
        <dbReference type="SAM" id="SignalP"/>
    </source>
</evidence>
<accession>A0A0E9RIA3</accession>
<dbReference type="AlphaFoldDB" id="A0A0E9RIA3"/>
<proteinExistence type="predicted"/>
<feature type="chain" id="PRO_5002431927" evidence="1">
    <location>
        <begin position="23"/>
        <end position="40"/>
    </location>
</feature>
<name>A0A0E9RIA3_ANGAN</name>
<reference evidence="2" key="2">
    <citation type="journal article" date="2015" name="Fish Shellfish Immunol.">
        <title>Early steps in the European eel (Anguilla anguilla)-Vibrio vulnificus interaction in the gills: Role of the RtxA13 toxin.</title>
        <authorList>
            <person name="Callol A."/>
            <person name="Pajuelo D."/>
            <person name="Ebbesson L."/>
            <person name="Teles M."/>
            <person name="MacKenzie S."/>
            <person name="Amaro C."/>
        </authorList>
    </citation>
    <scope>NUCLEOTIDE SEQUENCE</scope>
</reference>
<feature type="signal peptide" evidence="1">
    <location>
        <begin position="1"/>
        <end position="22"/>
    </location>
</feature>
<reference evidence="2" key="1">
    <citation type="submission" date="2014-11" db="EMBL/GenBank/DDBJ databases">
        <authorList>
            <person name="Amaro Gonzalez C."/>
        </authorList>
    </citation>
    <scope>NUCLEOTIDE SEQUENCE</scope>
</reference>
<sequence>MGFFSSHAYLLIVCQFIRRLDCCQTFTDPNHSGCPMILSF</sequence>
<keyword evidence="1" id="KW-0732">Signal</keyword>
<organism evidence="2">
    <name type="scientific">Anguilla anguilla</name>
    <name type="common">European freshwater eel</name>
    <name type="synonym">Muraena anguilla</name>
    <dbReference type="NCBI Taxonomy" id="7936"/>
    <lineage>
        <taxon>Eukaryota</taxon>
        <taxon>Metazoa</taxon>
        <taxon>Chordata</taxon>
        <taxon>Craniata</taxon>
        <taxon>Vertebrata</taxon>
        <taxon>Euteleostomi</taxon>
        <taxon>Actinopterygii</taxon>
        <taxon>Neopterygii</taxon>
        <taxon>Teleostei</taxon>
        <taxon>Anguilliformes</taxon>
        <taxon>Anguillidae</taxon>
        <taxon>Anguilla</taxon>
    </lineage>
</organism>
<evidence type="ECO:0000313" key="2">
    <source>
        <dbReference type="EMBL" id="JAH28205.1"/>
    </source>
</evidence>